<dbReference type="EMBL" id="PVGH01000019">
    <property type="protein sequence ID" value="PRF65565.1"/>
    <property type="molecule type" value="Genomic_DNA"/>
</dbReference>
<reference evidence="1 2" key="1">
    <citation type="submission" date="2018-03" db="EMBL/GenBank/DDBJ databases">
        <authorList>
            <person name="Keele B.F."/>
        </authorList>
    </citation>
    <scope>NUCLEOTIDE SEQUENCE [LARGE SCALE GENOMIC DNA]</scope>
    <source>
        <strain evidence="1 2">AU19729</strain>
    </source>
</reference>
<sequence>MLGARCSVLGARCSVLGARAEAEARFVDESRRQPRYRRERKKCDEENAKRRAPFVNGRGAFAASITAPRGRRV</sequence>
<name>A0A2S9MZY0_9BURK</name>
<evidence type="ECO:0000313" key="2">
    <source>
        <dbReference type="Proteomes" id="UP000238982"/>
    </source>
</evidence>
<dbReference type="AlphaFoldDB" id="A0A2S9MZY0"/>
<organism evidence="1 2">
    <name type="scientific">Burkholderia multivorans</name>
    <dbReference type="NCBI Taxonomy" id="87883"/>
    <lineage>
        <taxon>Bacteria</taxon>
        <taxon>Pseudomonadati</taxon>
        <taxon>Pseudomonadota</taxon>
        <taxon>Betaproteobacteria</taxon>
        <taxon>Burkholderiales</taxon>
        <taxon>Burkholderiaceae</taxon>
        <taxon>Burkholderia</taxon>
        <taxon>Burkholderia cepacia complex</taxon>
    </lineage>
</organism>
<gene>
    <name evidence="1" type="ORF">C6Q15_03625</name>
</gene>
<protein>
    <submittedName>
        <fullName evidence="1">Uncharacterized protein</fullName>
    </submittedName>
</protein>
<dbReference type="Proteomes" id="UP000238982">
    <property type="component" value="Unassembled WGS sequence"/>
</dbReference>
<proteinExistence type="predicted"/>
<comment type="caution">
    <text evidence="1">The sequence shown here is derived from an EMBL/GenBank/DDBJ whole genome shotgun (WGS) entry which is preliminary data.</text>
</comment>
<accession>A0A2S9MZY0</accession>
<evidence type="ECO:0000313" key="1">
    <source>
        <dbReference type="EMBL" id="PRF65565.1"/>
    </source>
</evidence>